<dbReference type="Proteomes" id="UP000201838">
    <property type="component" value="Unassembled WGS sequence"/>
</dbReference>
<organism evidence="1 2">
    <name type="scientific">Boseongicola aestuarii</name>
    <dbReference type="NCBI Taxonomy" id="1470561"/>
    <lineage>
        <taxon>Bacteria</taxon>
        <taxon>Pseudomonadati</taxon>
        <taxon>Pseudomonadota</taxon>
        <taxon>Alphaproteobacteria</taxon>
        <taxon>Rhodobacterales</taxon>
        <taxon>Paracoccaceae</taxon>
        <taxon>Boseongicola</taxon>
    </lineage>
</organism>
<keyword evidence="2" id="KW-1185">Reference proteome</keyword>
<sequence>MSFPECFRYPRHRIITDGREMLRFRRMRSLQKFATVHGSVYNHVNQERSLSNRPNFKLNRAAALAEWRGL</sequence>
<proteinExistence type="predicted"/>
<dbReference type="AlphaFoldDB" id="A0A238J524"/>
<dbReference type="EMBL" id="FXXQ01000014">
    <property type="protein sequence ID" value="SMX25245.1"/>
    <property type="molecule type" value="Genomic_DNA"/>
</dbReference>
<protein>
    <submittedName>
        <fullName evidence="1">Uncharacterized protein</fullName>
    </submittedName>
</protein>
<name>A0A238J524_9RHOB</name>
<accession>A0A238J524</accession>
<evidence type="ECO:0000313" key="2">
    <source>
        <dbReference type="Proteomes" id="UP000201838"/>
    </source>
</evidence>
<reference evidence="1 2" key="1">
    <citation type="submission" date="2017-05" db="EMBL/GenBank/DDBJ databases">
        <authorList>
            <person name="Song R."/>
            <person name="Chenine A.L."/>
            <person name="Ruprecht R.M."/>
        </authorList>
    </citation>
    <scope>NUCLEOTIDE SEQUENCE [LARGE SCALE GENOMIC DNA]</scope>
    <source>
        <strain evidence="1 2">CECT 8489</strain>
    </source>
</reference>
<gene>
    <name evidence="1" type="ORF">BOA8489_03381</name>
</gene>
<evidence type="ECO:0000313" key="1">
    <source>
        <dbReference type="EMBL" id="SMX25245.1"/>
    </source>
</evidence>